<dbReference type="SUPFAM" id="SSF53335">
    <property type="entry name" value="S-adenosyl-L-methionine-dependent methyltransferases"/>
    <property type="match status" value="1"/>
</dbReference>
<keyword evidence="1" id="KW-0808">Transferase</keyword>
<dbReference type="AlphaFoldDB" id="A0A081S7V3"/>
<reference evidence="1 2" key="1">
    <citation type="submission" date="2014-06" db="EMBL/GenBank/DDBJ databases">
        <authorList>
            <person name="Ngugi D.K."/>
            <person name="Blom J."/>
            <person name="Alam I."/>
            <person name="Rashid M."/>
            <person name="Ba Alawi W."/>
            <person name="Zhang G."/>
            <person name="Hikmawan T."/>
            <person name="Guan Y."/>
            <person name="Antunes A."/>
            <person name="Siam R."/>
            <person name="Eldorry H."/>
            <person name="Bajic V."/>
            <person name="Stingl U."/>
        </authorList>
    </citation>
    <scope>NUCLEOTIDE SEQUENCE [LARGE SCALE GENOMIC DNA]</scope>
    <source>
        <strain evidence="1">SCGC AAA799-E16</strain>
    </source>
</reference>
<organism evidence="1 2">
    <name type="scientific">Marine Group I thaumarchaeote SCGC AAA799-E16</name>
    <dbReference type="NCBI Taxonomy" id="1502292"/>
    <lineage>
        <taxon>Archaea</taxon>
        <taxon>Nitrososphaerota</taxon>
        <taxon>Marine Group I</taxon>
    </lineage>
</organism>
<accession>A0A081S7V3</accession>
<protein>
    <submittedName>
        <fullName evidence="1">Glycosyltransferase protein</fullName>
    </submittedName>
</protein>
<sequence length="247" mass="29453">MKIRVNDIHRQQKTKYDFSKEYVSGKILDITYGKYFDYEKSRLLLENGAKEVWSFDLLEKTKHIALREKYNDKIIFKLKNKDELETKIFDSIIAFNIISVSNDVEQIMKFISEHLILNGVAIFSIVNDDDSFDFSNNSLPGEIHIFSKTEFENILKKFFNEITFFSQGTILHNKPVKEHKNMIKLLLRNFFLKSVNRLDFYLKYVRPMQISIEKSHREIKQKSLKKYDIFPFETKHKPEFILAVCKK</sequence>
<dbReference type="Proteomes" id="UP000028027">
    <property type="component" value="Unassembled WGS sequence"/>
</dbReference>
<dbReference type="GO" id="GO:0016740">
    <property type="term" value="F:transferase activity"/>
    <property type="evidence" value="ECO:0007669"/>
    <property type="project" value="UniProtKB-KW"/>
</dbReference>
<gene>
    <name evidence="1" type="ORF">AAA799E16_00156</name>
</gene>
<dbReference type="EMBL" id="JNVL01000002">
    <property type="protein sequence ID" value="KER07006.1"/>
    <property type="molecule type" value="Genomic_DNA"/>
</dbReference>
<comment type="caution">
    <text evidence="1">The sequence shown here is derived from an EMBL/GenBank/DDBJ whole genome shotgun (WGS) entry which is preliminary data.</text>
</comment>
<dbReference type="Gene3D" id="3.40.50.150">
    <property type="entry name" value="Vaccinia Virus protein VP39"/>
    <property type="match status" value="1"/>
</dbReference>
<name>A0A081S7V3_9ARCH</name>
<evidence type="ECO:0000313" key="2">
    <source>
        <dbReference type="Proteomes" id="UP000028027"/>
    </source>
</evidence>
<dbReference type="InterPro" id="IPR029063">
    <property type="entry name" value="SAM-dependent_MTases_sf"/>
</dbReference>
<keyword evidence="2" id="KW-1185">Reference proteome</keyword>
<evidence type="ECO:0000313" key="1">
    <source>
        <dbReference type="EMBL" id="KER07006.1"/>
    </source>
</evidence>
<proteinExistence type="predicted"/>